<organism evidence="1 2">
    <name type="scientific">Pterulicium gracile</name>
    <dbReference type="NCBI Taxonomy" id="1884261"/>
    <lineage>
        <taxon>Eukaryota</taxon>
        <taxon>Fungi</taxon>
        <taxon>Dikarya</taxon>
        <taxon>Basidiomycota</taxon>
        <taxon>Agaricomycotina</taxon>
        <taxon>Agaricomycetes</taxon>
        <taxon>Agaricomycetidae</taxon>
        <taxon>Agaricales</taxon>
        <taxon>Pleurotineae</taxon>
        <taxon>Pterulaceae</taxon>
        <taxon>Pterulicium</taxon>
    </lineage>
</organism>
<protein>
    <submittedName>
        <fullName evidence="1">Uncharacterized protein</fullName>
    </submittedName>
</protein>
<name>A0A5C3Q566_9AGAR</name>
<evidence type="ECO:0000313" key="2">
    <source>
        <dbReference type="Proteomes" id="UP000305067"/>
    </source>
</evidence>
<gene>
    <name evidence="1" type="ORF">BDV98DRAFT_276486</name>
</gene>
<evidence type="ECO:0000313" key="1">
    <source>
        <dbReference type="EMBL" id="TFK96971.1"/>
    </source>
</evidence>
<keyword evidence="2" id="KW-1185">Reference proteome</keyword>
<dbReference type="EMBL" id="ML178852">
    <property type="protein sequence ID" value="TFK96971.1"/>
    <property type="molecule type" value="Genomic_DNA"/>
</dbReference>
<dbReference type="Proteomes" id="UP000305067">
    <property type="component" value="Unassembled WGS sequence"/>
</dbReference>
<dbReference type="AlphaFoldDB" id="A0A5C3Q566"/>
<sequence length="235" mass="26533">MNCWLWLCRKPAMYEVHRPLASSSLVPSFQRERQTPWLFVAVSQRRRIVALSSPQLWVGNEFISTQSRSRAAPQLDRAGNMPITFIFREIRNHQRTCDGECCRFQEHTFTRYASRTRELQLALAAGGMSDFGSYANQADFCYPITNNALLRANSLQFTALEGCRLPIPTPTGPTPSRSATPPFLNIFSCKTPRLVPPSPDLFPGRTYPPSSFSRAKLCPPSPYLRSCSLRKLSPS</sequence>
<accession>A0A5C3Q566</accession>
<proteinExistence type="predicted"/>
<reference evidence="1 2" key="1">
    <citation type="journal article" date="2019" name="Nat. Ecol. Evol.">
        <title>Megaphylogeny resolves global patterns of mushroom evolution.</title>
        <authorList>
            <person name="Varga T."/>
            <person name="Krizsan K."/>
            <person name="Foldi C."/>
            <person name="Dima B."/>
            <person name="Sanchez-Garcia M."/>
            <person name="Sanchez-Ramirez S."/>
            <person name="Szollosi G.J."/>
            <person name="Szarkandi J.G."/>
            <person name="Papp V."/>
            <person name="Albert L."/>
            <person name="Andreopoulos W."/>
            <person name="Angelini C."/>
            <person name="Antonin V."/>
            <person name="Barry K.W."/>
            <person name="Bougher N.L."/>
            <person name="Buchanan P."/>
            <person name="Buyck B."/>
            <person name="Bense V."/>
            <person name="Catcheside P."/>
            <person name="Chovatia M."/>
            <person name="Cooper J."/>
            <person name="Damon W."/>
            <person name="Desjardin D."/>
            <person name="Finy P."/>
            <person name="Geml J."/>
            <person name="Haridas S."/>
            <person name="Hughes K."/>
            <person name="Justo A."/>
            <person name="Karasinski D."/>
            <person name="Kautmanova I."/>
            <person name="Kiss B."/>
            <person name="Kocsube S."/>
            <person name="Kotiranta H."/>
            <person name="LaButti K.M."/>
            <person name="Lechner B.E."/>
            <person name="Liimatainen K."/>
            <person name="Lipzen A."/>
            <person name="Lukacs Z."/>
            <person name="Mihaltcheva S."/>
            <person name="Morgado L.N."/>
            <person name="Niskanen T."/>
            <person name="Noordeloos M.E."/>
            <person name="Ohm R.A."/>
            <person name="Ortiz-Santana B."/>
            <person name="Ovrebo C."/>
            <person name="Racz N."/>
            <person name="Riley R."/>
            <person name="Savchenko A."/>
            <person name="Shiryaev A."/>
            <person name="Soop K."/>
            <person name="Spirin V."/>
            <person name="Szebenyi C."/>
            <person name="Tomsovsky M."/>
            <person name="Tulloss R.E."/>
            <person name="Uehling J."/>
            <person name="Grigoriev I.V."/>
            <person name="Vagvolgyi C."/>
            <person name="Papp T."/>
            <person name="Martin F.M."/>
            <person name="Miettinen O."/>
            <person name="Hibbett D.S."/>
            <person name="Nagy L.G."/>
        </authorList>
    </citation>
    <scope>NUCLEOTIDE SEQUENCE [LARGE SCALE GENOMIC DNA]</scope>
    <source>
        <strain evidence="1 2">CBS 309.79</strain>
    </source>
</reference>